<dbReference type="InterPro" id="IPR024923">
    <property type="entry name" value="PG_synth_SpoVB"/>
</dbReference>
<protein>
    <submittedName>
        <fullName evidence="7">Uncharacterized protein</fullName>
    </submittedName>
</protein>
<feature type="transmembrane region" description="Helical" evidence="6">
    <location>
        <begin position="512"/>
        <end position="536"/>
    </location>
</feature>
<dbReference type="EMBL" id="ACRF02000013">
    <property type="protein sequence ID" value="EEW93740.2"/>
    <property type="molecule type" value="Genomic_DNA"/>
</dbReference>
<feature type="transmembrane region" description="Helical" evidence="6">
    <location>
        <begin position="419"/>
        <end position="442"/>
    </location>
</feature>
<evidence type="ECO:0000256" key="5">
    <source>
        <dbReference type="ARBA" id="ARBA00023136"/>
    </source>
</evidence>
<evidence type="ECO:0000256" key="4">
    <source>
        <dbReference type="ARBA" id="ARBA00022989"/>
    </source>
</evidence>
<dbReference type="AlphaFoldDB" id="D0BKY7"/>
<gene>
    <name evidence="7" type="ORF">HMPREF0446_00622</name>
</gene>
<dbReference type="PANTHER" id="PTHR30250">
    <property type="entry name" value="PST FAMILY PREDICTED COLANIC ACID TRANSPORTER"/>
    <property type="match status" value="1"/>
</dbReference>
<dbReference type="Proteomes" id="UP000002939">
    <property type="component" value="Unassembled WGS sequence"/>
</dbReference>
<feature type="transmembrane region" description="Helical" evidence="6">
    <location>
        <begin position="216"/>
        <end position="234"/>
    </location>
</feature>
<dbReference type="PIRSF" id="PIRSF038958">
    <property type="entry name" value="PG_synth_SpoVB"/>
    <property type="match status" value="1"/>
</dbReference>
<keyword evidence="8" id="KW-1185">Reference proteome</keyword>
<feature type="transmembrane region" description="Helical" evidence="6">
    <location>
        <begin position="255"/>
        <end position="282"/>
    </location>
</feature>
<name>D0BKY7_9LACT</name>
<evidence type="ECO:0000256" key="2">
    <source>
        <dbReference type="ARBA" id="ARBA00022475"/>
    </source>
</evidence>
<dbReference type="RefSeq" id="WP_020991314.1">
    <property type="nucleotide sequence ID" value="NZ_KI391971.1"/>
</dbReference>
<feature type="transmembrane region" description="Helical" evidence="6">
    <location>
        <begin position="448"/>
        <end position="468"/>
    </location>
</feature>
<proteinExistence type="predicted"/>
<sequence>MIRNSKKSMGLSDKIRMQRDSKEILLEGSSWLTIGSMVSRLLGALYIIPWGAMFATQRDDANFLYFIAYNIYALVLQISTAGIPVAISKIVADNQSRKDYETSWNIFKGGMLFMTATGIVSAIVMYVTAPYFAKGGSAQEIQDSIMVIRSLVPAVVIIPPLSLLRGYYQGYSDMAPSAKSQLWEQIVRIIYMLLLTFIVMKLFGGSYAVAVAHSTFAAFVGAVVAFIYLGYKMWKDMPGMKQLMSEGRPARNMSFGRIVFEVIREALPFVIVTSSIQLISILDQETFQPLAMTFTHLNFEQSKELLTIFGFNANKIIMIILSLAISISTAALPLLASHFSVKNHVEVKNVIEENIGLYSFIMIPASVGMAVVAEPIYNVFYSPSKDGTYLLMVSCVLCIFMGAFTVFTSIQQSMQQHMIAIKALVIALVVKMLWQPMMIYFFEGAGPLWATSLGFILATVYMGYHLYYQTLFNLKKVAIQLVKVMGISLVMLIVSSLTLVGLKQIINIDGKLMALIAVAIVGFVGAIVYGLMSLYTRLADELLGQRMVAIRRKLKMKE</sequence>
<feature type="transmembrane region" description="Helical" evidence="6">
    <location>
        <begin position="480"/>
        <end position="500"/>
    </location>
</feature>
<feature type="transmembrane region" description="Helical" evidence="6">
    <location>
        <begin position="24"/>
        <end position="47"/>
    </location>
</feature>
<dbReference type="GO" id="GO:0005886">
    <property type="term" value="C:plasma membrane"/>
    <property type="evidence" value="ECO:0007669"/>
    <property type="project" value="UniProtKB-SubCell"/>
</dbReference>
<dbReference type="OrthoDB" id="9775950at2"/>
<dbReference type="CDD" id="cd13124">
    <property type="entry name" value="MATE_SpoVB_like"/>
    <property type="match status" value="1"/>
</dbReference>
<reference evidence="7" key="1">
    <citation type="submission" date="2009-09" db="EMBL/GenBank/DDBJ databases">
        <authorList>
            <consortium name="The Broad Institute Genome Sequencing Platform"/>
            <person name="Ward D."/>
            <person name="Feldgarden M."/>
            <person name="Earl A."/>
            <person name="Young S.K."/>
            <person name="Zeng Q."/>
            <person name="Koehrsen M."/>
            <person name="Alvarado L."/>
            <person name="Berlin A."/>
            <person name="Bochicchio J."/>
            <person name="Borenstein D."/>
            <person name="Chapman S.B."/>
            <person name="Chen Z."/>
            <person name="Engels R."/>
            <person name="Freedman E."/>
            <person name="Gellesch M."/>
            <person name="Goldberg J."/>
            <person name="Griggs A."/>
            <person name="Gujja S."/>
            <person name="Heilman E."/>
            <person name="Heiman D."/>
            <person name="Hepburn T."/>
            <person name="Howarth C."/>
            <person name="Jen D."/>
            <person name="Larson L."/>
            <person name="Lewis B."/>
            <person name="Mehta T."/>
            <person name="Park D."/>
            <person name="Pearson M."/>
            <person name="Roberts A."/>
            <person name="Saif S."/>
            <person name="Shea T."/>
            <person name="Shenoy N."/>
            <person name="Sisk P."/>
            <person name="Stolte C."/>
            <person name="Sykes S."/>
            <person name="Thomson T."/>
            <person name="Walk T."/>
            <person name="White J."/>
            <person name="Yandava C."/>
            <person name="Sibley C.D."/>
            <person name="Field T.R."/>
            <person name="Grinwis M."/>
            <person name="Eshaghurshan C.S."/>
            <person name="Surette M.G."/>
            <person name="Haas B."/>
            <person name="Nusbaum C."/>
            <person name="Birren B."/>
        </authorList>
    </citation>
    <scope>NUCLEOTIDE SEQUENCE [LARGE SCALE GENOMIC DNA]</scope>
    <source>
        <strain evidence="7">ATCC 700633</strain>
    </source>
</reference>
<dbReference type="InterPro" id="IPR050833">
    <property type="entry name" value="Poly_Biosynth_Transport"/>
</dbReference>
<comment type="subcellular location">
    <subcellularLocation>
        <location evidence="1">Cell membrane</location>
        <topology evidence="1">Multi-pass membrane protein</topology>
    </subcellularLocation>
</comment>
<feature type="transmembrane region" description="Helical" evidence="6">
    <location>
        <begin position="112"/>
        <end position="133"/>
    </location>
</feature>
<feature type="transmembrane region" description="Helical" evidence="6">
    <location>
        <begin position="189"/>
        <end position="210"/>
    </location>
</feature>
<dbReference type="HOGENOM" id="CLU_022017_1_1_9"/>
<reference evidence="7" key="2">
    <citation type="submission" date="2011-10" db="EMBL/GenBank/DDBJ databases">
        <title>The Genome Sequence of Granulicatella elegans ATCC 700633.</title>
        <authorList>
            <consortium name="The Broad Institute Genome Sequencing Platform"/>
            <consortium name="The Broad Institute Genome Sequencing Center for Infectious Disease"/>
            <person name="Earl A."/>
            <person name="Ward D."/>
            <person name="Feldgarden M."/>
            <person name="Gevers D."/>
            <person name="Sibley C.D."/>
            <person name="Field T.R."/>
            <person name="Grinwis M."/>
            <person name="Eshaghurshan C.S."/>
            <person name="Surette M.G."/>
            <person name="Young S.K."/>
            <person name="Zeng Q."/>
            <person name="Gargeya S."/>
            <person name="Fitzgerald M."/>
            <person name="Haas B."/>
            <person name="Abouelleil A."/>
            <person name="Alvarado L."/>
            <person name="Arachchi H.M."/>
            <person name="Berlin A."/>
            <person name="Brown A."/>
            <person name="Chapman S.B."/>
            <person name="Chen Z."/>
            <person name="Dunbar C."/>
            <person name="Freedman E."/>
            <person name="Gearin G."/>
            <person name="Goldberg J."/>
            <person name="Griggs A."/>
            <person name="Gujja S."/>
            <person name="Heiman D."/>
            <person name="Howarth C."/>
            <person name="Larson L."/>
            <person name="Lui A."/>
            <person name="MacDonald P.J.P."/>
            <person name="Montmayeur A."/>
            <person name="Murphy C."/>
            <person name="Neiman D."/>
            <person name="Pearson M."/>
            <person name="Priest M."/>
            <person name="Roberts A."/>
            <person name="Saif S."/>
            <person name="Shea T."/>
            <person name="Shenoy N."/>
            <person name="Sisk P."/>
            <person name="Stolte C."/>
            <person name="Sykes S."/>
            <person name="Wortman J."/>
            <person name="Nusbaum C."/>
            <person name="Birren B."/>
        </authorList>
    </citation>
    <scope>NUCLEOTIDE SEQUENCE [LARGE SCALE GENOMIC DNA]</scope>
    <source>
        <strain evidence="7">ATCC 700633</strain>
    </source>
</reference>
<dbReference type="eggNOG" id="COG2244">
    <property type="taxonomic scope" value="Bacteria"/>
</dbReference>
<keyword evidence="4 6" id="KW-1133">Transmembrane helix</keyword>
<dbReference type="STRING" id="626369.HMPREF0446_00622"/>
<keyword evidence="3 6" id="KW-0812">Transmembrane</keyword>
<keyword evidence="5 6" id="KW-0472">Membrane</keyword>
<evidence type="ECO:0000256" key="1">
    <source>
        <dbReference type="ARBA" id="ARBA00004651"/>
    </source>
</evidence>
<dbReference type="Pfam" id="PF01943">
    <property type="entry name" value="Polysacc_synt"/>
    <property type="match status" value="1"/>
</dbReference>
<organism evidence="7 8">
    <name type="scientific">Granulicatella elegans ATCC 700633</name>
    <dbReference type="NCBI Taxonomy" id="626369"/>
    <lineage>
        <taxon>Bacteria</taxon>
        <taxon>Bacillati</taxon>
        <taxon>Bacillota</taxon>
        <taxon>Bacilli</taxon>
        <taxon>Lactobacillales</taxon>
        <taxon>Carnobacteriaceae</taxon>
        <taxon>Granulicatella</taxon>
    </lineage>
</organism>
<comment type="caution">
    <text evidence="7">The sequence shown here is derived from an EMBL/GenBank/DDBJ whole genome shotgun (WGS) entry which is preliminary data.</text>
</comment>
<feature type="transmembrane region" description="Helical" evidence="6">
    <location>
        <begin position="389"/>
        <end position="407"/>
    </location>
</feature>
<dbReference type="InterPro" id="IPR002797">
    <property type="entry name" value="Polysacc_synth"/>
</dbReference>
<keyword evidence="2" id="KW-1003">Cell membrane</keyword>
<feature type="transmembrane region" description="Helical" evidence="6">
    <location>
        <begin position="67"/>
        <end position="91"/>
    </location>
</feature>
<feature type="transmembrane region" description="Helical" evidence="6">
    <location>
        <begin position="145"/>
        <end position="168"/>
    </location>
</feature>
<evidence type="ECO:0000256" key="6">
    <source>
        <dbReference type="SAM" id="Phobius"/>
    </source>
</evidence>
<dbReference type="PANTHER" id="PTHR30250:SF21">
    <property type="entry name" value="LIPID II FLIPPASE MURJ"/>
    <property type="match status" value="1"/>
</dbReference>
<evidence type="ECO:0000313" key="7">
    <source>
        <dbReference type="EMBL" id="EEW93740.2"/>
    </source>
</evidence>
<feature type="transmembrane region" description="Helical" evidence="6">
    <location>
        <begin position="357"/>
        <end position="377"/>
    </location>
</feature>
<feature type="transmembrane region" description="Helical" evidence="6">
    <location>
        <begin position="316"/>
        <end position="336"/>
    </location>
</feature>
<evidence type="ECO:0000256" key="3">
    <source>
        <dbReference type="ARBA" id="ARBA00022692"/>
    </source>
</evidence>
<accession>D0BKY7</accession>
<evidence type="ECO:0000313" key="8">
    <source>
        <dbReference type="Proteomes" id="UP000002939"/>
    </source>
</evidence>